<accession>A0A8X6H8W9</accession>
<protein>
    <submittedName>
        <fullName evidence="1">Putative RNA-directed DNA polymerase from transposon BS</fullName>
    </submittedName>
</protein>
<keyword evidence="1" id="KW-0695">RNA-directed DNA polymerase</keyword>
<gene>
    <name evidence="1" type="primary">RTase_13</name>
    <name evidence="1" type="ORF">TNCT_476981</name>
</gene>
<evidence type="ECO:0000313" key="2">
    <source>
        <dbReference type="Proteomes" id="UP000887116"/>
    </source>
</evidence>
<dbReference type="OrthoDB" id="6429725at2759"/>
<keyword evidence="1" id="KW-0548">Nucleotidyltransferase</keyword>
<dbReference type="Proteomes" id="UP000887116">
    <property type="component" value="Unassembled WGS sequence"/>
</dbReference>
<dbReference type="GO" id="GO:0003964">
    <property type="term" value="F:RNA-directed DNA polymerase activity"/>
    <property type="evidence" value="ECO:0007669"/>
    <property type="project" value="UniProtKB-KW"/>
</dbReference>
<organism evidence="1 2">
    <name type="scientific">Trichonephila clavata</name>
    <name type="common">Joro spider</name>
    <name type="synonym">Nephila clavata</name>
    <dbReference type="NCBI Taxonomy" id="2740835"/>
    <lineage>
        <taxon>Eukaryota</taxon>
        <taxon>Metazoa</taxon>
        <taxon>Ecdysozoa</taxon>
        <taxon>Arthropoda</taxon>
        <taxon>Chelicerata</taxon>
        <taxon>Arachnida</taxon>
        <taxon>Araneae</taxon>
        <taxon>Araneomorphae</taxon>
        <taxon>Entelegynae</taxon>
        <taxon>Araneoidea</taxon>
        <taxon>Nephilidae</taxon>
        <taxon>Trichonephila</taxon>
    </lineage>
</organism>
<keyword evidence="2" id="KW-1185">Reference proteome</keyword>
<comment type="caution">
    <text evidence="1">The sequence shown here is derived from an EMBL/GenBank/DDBJ whole genome shotgun (WGS) entry which is preliminary data.</text>
</comment>
<dbReference type="PANTHER" id="PTHR19446">
    <property type="entry name" value="REVERSE TRANSCRIPTASES"/>
    <property type="match status" value="1"/>
</dbReference>
<proteinExistence type="predicted"/>
<reference evidence="1" key="1">
    <citation type="submission" date="2020-07" db="EMBL/GenBank/DDBJ databases">
        <title>Multicomponent nature underlies the extraordinary mechanical properties of spider dragline silk.</title>
        <authorList>
            <person name="Kono N."/>
            <person name="Nakamura H."/>
            <person name="Mori M."/>
            <person name="Yoshida Y."/>
            <person name="Ohtoshi R."/>
            <person name="Malay A.D."/>
            <person name="Moran D.A.P."/>
            <person name="Tomita M."/>
            <person name="Numata K."/>
            <person name="Arakawa K."/>
        </authorList>
    </citation>
    <scope>NUCLEOTIDE SEQUENCE</scope>
</reference>
<name>A0A8X6H8W9_TRICU</name>
<dbReference type="AlphaFoldDB" id="A0A8X6H8W9"/>
<keyword evidence="1" id="KW-0808">Transferase</keyword>
<evidence type="ECO:0000313" key="1">
    <source>
        <dbReference type="EMBL" id="GFR18988.1"/>
    </source>
</evidence>
<dbReference type="EMBL" id="BMAO01017866">
    <property type="protein sequence ID" value="GFR18988.1"/>
    <property type="molecule type" value="Genomic_DNA"/>
</dbReference>
<sequence length="116" mass="13805">MVECRLREFLESKGAIRDCQTGFRRYRSTMDRVIKLTQAVNDGFPRKQSTLTVLVDFKAANDKVWRHMLLHKLKKDGIAGKLLNWVQRLLLQRNIRCRFLNATNPWKQRACLREQF</sequence>